<keyword evidence="1" id="KW-1133">Transmembrane helix</keyword>
<evidence type="ECO:0000313" key="2">
    <source>
        <dbReference type="EMBL" id="AKK06969.1"/>
    </source>
</evidence>
<feature type="transmembrane region" description="Helical" evidence="1">
    <location>
        <begin position="7"/>
        <end position="28"/>
    </location>
</feature>
<dbReference type="Proteomes" id="UP000035199">
    <property type="component" value="Chromosome"/>
</dbReference>
<dbReference type="RefSeq" id="WP_047262895.1">
    <property type="nucleotide sequence ID" value="NZ_CP011542.1"/>
</dbReference>
<organism evidence="2 3">
    <name type="scientific">Corynebacterium mustelae</name>
    <dbReference type="NCBI Taxonomy" id="571915"/>
    <lineage>
        <taxon>Bacteria</taxon>
        <taxon>Bacillati</taxon>
        <taxon>Actinomycetota</taxon>
        <taxon>Actinomycetes</taxon>
        <taxon>Mycobacteriales</taxon>
        <taxon>Corynebacteriaceae</taxon>
        <taxon>Corynebacterium</taxon>
    </lineage>
</organism>
<gene>
    <name evidence="2" type="ORF">CMUST_13375</name>
</gene>
<protein>
    <submittedName>
        <fullName evidence="2">Putative DUF3180 family protein</fullName>
    </submittedName>
</protein>
<dbReference type="KEGG" id="cmv:CMUST_13375"/>
<feature type="transmembrane region" description="Helical" evidence="1">
    <location>
        <begin position="34"/>
        <end position="56"/>
    </location>
</feature>
<reference evidence="3" key="2">
    <citation type="submission" date="2015-05" db="EMBL/GenBank/DDBJ databases">
        <title>Complete genome sequence of Corynebacterium mustelae DSM 45274, isolated from various tissues of a male ferret with lethal sepsis.</title>
        <authorList>
            <person name="Ruckert C."/>
            <person name="Albersmeier A."/>
            <person name="Winkler A."/>
            <person name="Tauch A."/>
        </authorList>
    </citation>
    <scope>NUCLEOTIDE SEQUENCE [LARGE SCALE GENOMIC DNA]</scope>
    <source>
        <strain evidence="3">DSM 45274</strain>
    </source>
</reference>
<keyword evidence="3" id="KW-1185">Reference proteome</keyword>
<keyword evidence="1" id="KW-0472">Membrane</keyword>
<accession>A0A0G3H0M1</accession>
<name>A0A0G3H0M1_9CORY</name>
<sequence length="155" mass="16196">MKPTSVTALVGTWGLFAAATLIIVQQFYSLMTAVPASVAITLWAMAGLCVLLAWTVRGKISDNRIGFDRSQLEPTKVAYFLVIGKTSAWTGAIFAGIYTGMAVYVIPRMSFLLSAGEDGPRVIAAGLGGVALSAAGLWLERSCTAPPPQDGEAVG</sequence>
<proteinExistence type="predicted"/>
<dbReference type="Pfam" id="PF11377">
    <property type="entry name" value="DUF3180"/>
    <property type="match status" value="1"/>
</dbReference>
<dbReference type="STRING" id="571915.CMUST_13375"/>
<evidence type="ECO:0000256" key="1">
    <source>
        <dbReference type="SAM" id="Phobius"/>
    </source>
</evidence>
<dbReference type="InterPro" id="IPR021517">
    <property type="entry name" value="DUF3180"/>
</dbReference>
<feature type="transmembrane region" description="Helical" evidence="1">
    <location>
        <begin position="77"/>
        <end position="101"/>
    </location>
</feature>
<dbReference type="OrthoDB" id="4426699at2"/>
<dbReference type="PATRIC" id="fig|571915.4.peg.2868"/>
<dbReference type="EMBL" id="CP011542">
    <property type="protein sequence ID" value="AKK06969.1"/>
    <property type="molecule type" value="Genomic_DNA"/>
</dbReference>
<dbReference type="AlphaFoldDB" id="A0A0G3H0M1"/>
<keyword evidence="1" id="KW-0812">Transmembrane</keyword>
<evidence type="ECO:0000313" key="3">
    <source>
        <dbReference type="Proteomes" id="UP000035199"/>
    </source>
</evidence>
<reference evidence="2 3" key="1">
    <citation type="journal article" date="2015" name="Genome Announc.">
        <title>Complete Genome Sequence of the Type Strain Corynebacterium mustelae DSM 45274, Isolated from Various Tissues of a Male Ferret with Lethal Sepsis.</title>
        <authorList>
            <person name="Ruckert C."/>
            <person name="Eimer J."/>
            <person name="Winkler A."/>
            <person name="Tauch A."/>
        </authorList>
    </citation>
    <scope>NUCLEOTIDE SEQUENCE [LARGE SCALE GENOMIC DNA]</scope>
    <source>
        <strain evidence="2 3">DSM 45274</strain>
    </source>
</reference>